<sequence>MLRACVIDFCGNWDSHLSLIEFSYNNSYHTSINMAPFEALYGRKCHSPICWNEIGEAQITGPELIQETSDKIIQIRDNIRTARSRQKSYADKRRNPWNSKSVTLFFLRCPRGRV</sequence>
<reference evidence="2" key="1">
    <citation type="journal article" date="2022" name="Mol. Ecol. Resour.">
        <title>The genomes of chicory, endive, great burdock and yacon provide insights into Asteraceae palaeo-polyploidization history and plant inulin production.</title>
        <authorList>
            <person name="Fan W."/>
            <person name="Wang S."/>
            <person name="Wang H."/>
            <person name="Wang A."/>
            <person name="Jiang F."/>
            <person name="Liu H."/>
            <person name="Zhao H."/>
            <person name="Xu D."/>
            <person name="Zhang Y."/>
        </authorList>
    </citation>
    <scope>NUCLEOTIDE SEQUENCE [LARGE SCALE GENOMIC DNA]</scope>
    <source>
        <strain evidence="2">cv. Yunnan</strain>
    </source>
</reference>
<protein>
    <submittedName>
        <fullName evidence="1">Uncharacterized protein</fullName>
    </submittedName>
</protein>
<proteinExistence type="predicted"/>
<reference evidence="1 2" key="2">
    <citation type="journal article" date="2022" name="Mol. Ecol. Resour.">
        <title>The genomes of chicory, endive, great burdock and yacon provide insights into Asteraceae paleo-polyploidization history and plant inulin production.</title>
        <authorList>
            <person name="Fan W."/>
            <person name="Wang S."/>
            <person name="Wang H."/>
            <person name="Wang A."/>
            <person name="Jiang F."/>
            <person name="Liu H."/>
            <person name="Zhao H."/>
            <person name="Xu D."/>
            <person name="Zhang Y."/>
        </authorList>
    </citation>
    <scope>NUCLEOTIDE SEQUENCE [LARGE SCALE GENOMIC DNA]</scope>
    <source>
        <strain evidence="2">cv. Yunnan</strain>
        <tissue evidence="1">Leaves</tissue>
    </source>
</reference>
<dbReference type="EMBL" id="CM042024">
    <property type="protein sequence ID" value="KAI3810937.1"/>
    <property type="molecule type" value="Genomic_DNA"/>
</dbReference>
<dbReference type="Proteomes" id="UP001056120">
    <property type="component" value="Linkage Group LG07"/>
</dbReference>
<comment type="caution">
    <text evidence="1">The sequence shown here is derived from an EMBL/GenBank/DDBJ whole genome shotgun (WGS) entry which is preliminary data.</text>
</comment>
<organism evidence="1 2">
    <name type="scientific">Smallanthus sonchifolius</name>
    <dbReference type="NCBI Taxonomy" id="185202"/>
    <lineage>
        <taxon>Eukaryota</taxon>
        <taxon>Viridiplantae</taxon>
        <taxon>Streptophyta</taxon>
        <taxon>Embryophyta</taxon>
        <taxon>Tracheophyta</taxon>
        <taxon>Spermatophyta</taxon>
        <taxon>Magnoliopsida</taxon>
        <taxon>eudicotyledons</taxon>
        <taxon>Gunneridae</taxon>
        <taxon>Pentapetalae</taxon>
        <taxon>asterids</taxon>
        <taxon>campanulids</taxon>
        <taxon>Asterales</taxon>
        <taxon>Asteraceae</taxon>
        <taxon>Asteroideae</taxon>
        <taxon>Heliantheae alliance</taxon>
        <taxon>Millerieae</taxon>
        <taxon>Smallanthus</taxon>
    </lineage>
</organism>
<keyword evidence="2" id="KW-1185">Reference proteome</keyword>
<gene>
    <name evidence="1" type="ORF">L1987_20610</name>
</gene>
<name>A0ACB9IS56_9ASTR</name>
<accession>A0ACB9IS56</accession>
<evidence type="ECO:0000313" key="1">
    <source>
        <dbReference type="EMBL" id="KAI3810937.1"/>
    </source>
</evidence>
<evidence type="ECO:0000313" key="2">
    <source>
        <dbReference type="Proteomes" id="UP001056120"/>
    </source>
</evidence>